<dbReference type="PANTHER" id="PTHR33221:SF4">
    <property type="entry name" value="HTH-TYPE TRANSCRIPTIONAL REPRESSOR NSRR"/>
    <property type="match status" value="1"/>
</dbReference>
<keyword evidence="1" id="KW-0238">DNA-binding</keyword>
<gene>
    <name evidence="2" type="ORF">GHT07_17095</name>
</gene>
<evidence type="ECO:0000256" key="1">
    <source>
        <dbReference type="ARBA" id="ARBA00023125"/>
    </source>
</evidence>
<dbReference type="AlphaFoldDB" id="A0A844BBQ3"/>
<accession>A0A844BBQ3</accession>
<dbReference type="InterPro" id="IPR036388">
    <property type="entry name" value="WH-like_DNA-bd_sf"/>
</dbReference>
<dbReference type="GO" id="GO:0003677">
    <property type="term" value="F:DNA binding"/>
    <property type="evidence" value="ECO:0007669"/>
    <property type="project" value="UniProtKB-KW"/>
</dbReference>
<proteinExistence type="predicted"/>
<organism evidence="2 3">
    <name type="scientific">Caenimonas koreensis DSM 17982</name>
    <dbReference type="NCBI Taxonomy" id="1121255"/>
    <lineage>
        <taxon>Bacteria</taxon>
        <taxon>Pseudomonadati</taxon>
        <taxon>Pseudomonadota</taxon>
        <taxon>Betaproteobacteria</taxon>
        <taxon>Burkholderiales</taxon>
        <taxon>Comamonadaceae</taxon>
        <taxon>Caenimonas</taxon>
    </lineage>
</organism>
<dbReference type="RefSeq" id="WP_153586307.1">
    <property type="nucleotide sequence ID" value="NZ_WJBU01000018.1"/>
</dbReference>
<dbReference type="Gene3D" id="1.10.10.10">
    <property type="entry name" value="Winged helix-like DNA-binding domain superfamily/Winged helix DNA-binding domain"/>
    <property type="match status" value="1"/>
</dbReference>
<protein>
    <submittedName>
        <fullName evidence="2">Rrf2 family transcriptional regulator</fullName>
    </submittedName>
</protein>
<dbReference type="OrthoDB" id="9795923at2"/>
<dbReference type="GO" id="GO:0005829">
    <property type="term" value="C:cytosol"/>
    <property type="evidence" value="ECO:0007669"/>
    <property type="project" value="TreeGrafter"/>
</dbReference>
<sequence>MRLTAFTDYSLRVLMYLATRPQEQATISAIATAFDIKENHLTKVVHFLGKEGWITTTRGKGGGMRLARDASAIVVGEVVRSTEGDAMPAECFALEGGNCCITPICMLSGALQEAVDAFYLVLDSYTLEEVVSNRDQIAQLLFVRSKELRAPH</sequence>
<reference evidence="2 3" key="1">
    <citation type="submission" date="2019-11" db="EMBL/GenBank/DDBJ databases">
        <title>Caenimonas koreensis gen. nov., sp. nov., isolated from activated sludge.</title>
        <authorList>
            <person name="Seung H.R."/>
        </authorList>
    </citation>
    <scope>NUCLEOTIDE SEQUENCE [LARGE SCALE GENOMIC DNA]</scope>
    <source>
        <strain evidence="2 3">EMB320</strain>
    </source>
</reference>
<dbReference type="Proteomes" id="UP000487350">
    <property type="component" value="Unassembled WGS sequence"/>
</dbReference>
<dbReference type="Pfam" id="PF02082">
    <property type="entry name" value="Rrf2"/>
    <property type="match status" value="1"/>
</dbReference>
<dbReference type="InterPro" id="IPR000944">
    <property type="entry name" value="Tscrpt_reg_Rrf2"/>
</dbReference>
<dbReference type="PROSITE" id="PS51197">
    <property type="entry name" value="HTH_RRF2_2"/>
    <property type="match status" value="1"/>
</dbReference>
<dbReference type="PANTHER" id="PTHR33221">
    <property type="entry name" value="WINGED HELIX-TURN-HELIX TRANSCRIPTIONAL REGULATOR, RRF2 FAMILY"/>
    <property type="match status" value="1"/>
</dbReference>
<dbReference type="SUPFAM" id="SSF46785">
    <property type="entry name" value="Winged helix' DNA-binding domain"/>
    <property type="match status" value="1"/>
</dbReference>
<dbReference type="EMBL" id="WJBU01000018">
    <property type="protein sequence ID" value="MRD48996.1"/>
    <property type="molecule type" value="Genomic_DNA"/>
</dbReference>
<evidence type="ECO:0000313" key="2">
    <source>
        <dbReference type="EMBL" id="MRD48996.1"/>
    </source>
</evidence>
<dbReference type="InterPro" id="IPR036390">
    <property type="entry name" value="WH_DNA-bd_sf"/>
</dbReference>
<dbReference type="NCBIfam" id="TIGR00738">
    <property type="entry name" value="rrf2_super"/>
    <property type="match status" value="1"/>
</dbReference>
<name>A0A844BBQ3_9BURK</name>
<keyword evidence="3" id="KW-1185">Reference proteome</keyword>
<dbReference type="GO" id="GO:0003700">
    <property type="term" value="F:DNA-binding transcription factor activity"/>
    <property type="evidence" value="ECO:0007669"/>
    <property type="project" value="TreeGrafter"/>
</dbReference>
<evidence type="ECO:0000313" key="3">
    <source>
        <dbReference type="Proteomes" id="UP000487350"/>
    </source>
</evidence>
<comment type="caution">
    <text evidence="2">The sequence shown here is derived from an EMBL/GenBank/DDBJ whole genome shotgun (WGS) entry which is preliminary data.</text>
</comment>